<dbReference type="Pfam" id="PF00248">
    <property type="entry name" value="Aldo_ket_red"/>
    <property type="match status" value="1"/>
</dbReference>
<proteinExistence type="predicted"/>
<dbReference type="AlphaFoldDB" id="A0A7G5IMH3"/>
<dbReference type="InterPro" id="IPR023210">
    <property type="entry name" value="NADP_OxRdtase_dom"/>
</dbReference>
<dbReference type="SUPFAM" id="SSF51430">
    <property type="entry name" value="NAD(P)-linked oxidoreductase"/>
    <property type="match status" value="1"/>
</dbReference>
<sequence>MGCAAFGNLYAPVADVDAEAAMAAAIDVGVRHFDTAPYYGHGLSESRLGAFLRATGHDVILSSKVGRSLAEGEAPGDTGFVGAACARPYFDYGRDAVLRQVEGSLRRLGRERLDMLFVHDIGALVHGADHPARFQQALDGAFPALAELKAQGVVDAIGIGVNEVAVCLETLAAVEIDLILLAGRYTLLEQAALDDLLPLCAARGVGVIVGGPFNSGVLAGGDHYDYGAVPAAIGQRVERLRRVGEAHGVPLAAAALQFPLAAPAVCSVIPGARSAAEVRANTAAMAHAIPADYWAALKAEGLLRADAPVPA</sequence>
<dbReference type="Gene3D" id="3.20.20.100">
    <property type="entry name" value="NADP-dependent oxidoreductase domain"/>
    <property type="match status" value="1"/>
</dbReference>
<protein>
    <submittedName>
        <fullName evidence="2">Aldo/keto reductase</fullName>
    </submittedName>
</protein>
<accession>A0A7G5IMH3</accession>
<dbReference type="EMBL" id="CP059851">
    <property type="protein sequence ID" value="QMW24565.1"/>
    <property type="molecule type" value="Genomic_DNA"/>
</dbReference>
<dbReference type="KEGG" id="sand:H3309_07080"/>
<dbReference type="Proteomes" id="UP000515292">
    <property type="component" value="Chromosome"/>
</dbReference>
<gene>
    <name evidence="2" type="ORF">H3309_07080</name>
</gene>
<evidence type="ECO:0000313" key="3">
    <source>
        <dbReference type="Proteomes" id="UP000515292"/>
    </source>
</evidence>
<evidence type="ECO:0000259" key="1">
    <source>
        <dbReference type="Pfam" id="PF00248"/>
    </source>
</evidence>
<evidence type="ECO:0000313" key="2">
    <source>
        <dbReference type="EMBL" id="QMW24565.1"/>
    </source>
</evidence>
<reference evidence="2 3" key="1">
    <citation type="submission" date="2020-07" db="EMBL/GenBank/DDBJ databases">
        <title>Complete genome sequence for Sandaracinobacter sp. M6.</title>
        <authorList>
            <person name="Tang Y."/>
            <person name="Liu Q."/>
            <person name="Guo Z."/>
            <person name="Lei P."/>
            <person name="Huang B."/>
        </authorList>
    </citation>
    <scope>NUCLEOTIDE SEQUENCE [LARGE SCALE GENOMIC DNA]</scope>
    <source>
        <strain evidence="2 3">M6</strain>
    </source>
</reference>
<organism evidence="2 3">
    <name type="scientific">Sandaracinobacteroides saxicola</name>
    <dbReference type="NCBI Taxonomy" id="2759707"/>
    <lineage>
        <taxon>Bacteria</taxon>
        <taxon>Pseudomonadati</taxon>
        <taxon>Pseudomonadota</taxon>
        <taxon>Alphaproteobacteria</taxon>
        <taxon>Sphingomonadales</taxon>
        <taxon>Sphingosinicellaceae</taxon>
        <taxon>Sandaracinobacteroides</taxon>
    </lineage>
</organism>
<dbReference type="PANTHER" id="PTHR42686:SF1">
    <property type="entry name" value="GH17980P-RELATED"/>
    <property type="match status" value="1"/>
</dbReference>
<dbReference type="GO" id="GO:0016491">
    <property type="term" value="F:oxidoreductase activity"/>
    <property type="evidence" value="ECO:0007669"/>
    <property type="project" value="InterPro"/>
</dbReference>
<dbReference type="InterPro" id="IPR020471">
    <property type="entry name" value="AKR"/>
</dbReference>
<dbReference type="InterPro" id="IPR036812">
    <property type="entry name" value="NAD(P)_OxRdtase_dom_sf"/>
</dbReference>
<feature type="domain" description="NADP-dependent oxidoreductase" evidence="1">
    <location>
        <begin position="1"/>
        <end position="298"/>
    </location>
</feature>
<keyword evidence="3" id="KW-1185">Reference proteome</keyword>
<name>A0A7G5IMH3_9SPHN</name>
<dbReference type="PANTHER" id="PTHR42686">
    <property type="entry name" value="GH17980P-RELATED"/>
    <property type="match status" value="1"/>
</dbReference>
<dbReference type="GO" id="GO:0005829">
    <property type="term" value="C:cytosol"/>
    <property type="evidence" value="ECO:0007669"/>
    <property type="project" value="TreeGrafter"/>
</dbReference>